<feature type="transmembrane region" description="Helical" evidence="7">
    <location>
        <begin position="248"/>
        <end position="268"/>
    </location>
</feature>
<evidence type="ECO:0000256" key="6">
    <source>
        <dbReference type="SAM" id="MobiDB-lite"/>
    </source>
</evidence>
<comment type="similarity">
    <text evidence="5">Belongs to the SAT4 family.</text>
</comment>
<evidence type="ECO:0000256" key="2">
    <source>
        <dbReference type="ARBA" id="ARBA00022692"/>
    </source>
</evidence>
<keyword evidence="4 7" id="KW-0472">Membrane</keyword>
<dbReference type="Pfam" id="PF20684">
    <property type="entry name" value="Fung_rhodopsin"/>
    <property type="match status" value="1"/>
</dbReference>
<feature type="region of interest" description="Disordered" evidence="6">
    <location>
        <begin position="319"/>
        <end position="339"/>
    </location>
</feature>
<dbReference type="Proteomes" id="UP000652219">
    <property type="component" value="Unassembled WGS sequence"/>
</dbReference>
<gene>
    <name evidence="9" type="ORF">CSOJ01_11984</name>
</gene>
<evidence type="ECO:0000256" key="1">
    <source>
        <dbReference type="ARBA" id="ARBA00004141"/>
    </source>
</evidence>
<protein>
    <recommendedName>
        <fullName evidence="8">Rhodopsin domain-containing protein</fullName>
    </recommendedName>
</protein>
<feature type="transmembrane region" description="Helical" evidence="7">
    <location>
        <begin position="89"/>
        <end position="111"/>
    </location>
</feature>
<comment type="subcellular location">
    <subcellularLocation>
        <location evidence="1">Membrane</location>
        <topology evidence="1">Multi-pass membrane protein</topology>
    </subcellularLocation>
</comment>
<organism evidence="9 10">
    <name type="scientific">Colletotrichum sojae</name>
    <dbReference type="NCBI Taxonomy" id="2175907"/>
    <lineage>
        <taxon>Eukaryota</taxon>
        <taxon>Fungi</taxon>
        <taxon>Dikarya</taxon>
        <taxon>Ascomycota</taxon>
        <taxon>Pezizomycotina</taxon>
        <taxon>Sordariomycetes</taxon>
        <taxon>Hypocreomycetidae</taxon>
        <taxon>Glomerellales</taxon>
        <taxon>Glomerellaceae</taxon>
        <taxon>Colletotrichum</taxon>
        <taxon>Colletotrichum orchidearum species complex</taxon>
    </lineage>
</organism>
<evidence type="ECO:0000256" key="5">
    <source>
        <dbReference type="ARBA" id="ARBA00038359"/>
    </source>
</evidence>
<feature type="domain" description="Rhodopsin" evidence="8">
    <location>
        <begin position="89"/>
        <end position="310"/>
    </location>
</feature>
<sequence length="373" mass="41314">MAFPVVNGTTVVLEPPPGYVVDFENPQSQSTMEHYLVFGTLGPLALICLIQRIYTKLVFSDGLKIDDGEAERPAPKHEEKMKTDGGLQVLMLIAWACSVTMQSLQTWSVAIGGLGHHAWEMSIETYEKQALISYIVAAVFICANGATKASLFFAYLKISPLLWYRRSITAGIVMVSTYTIVIASMLLFGCQPIRANWDPYVAADSRLNSAMLYMAIATSNILSDVVLFLIPIPMILRLQMRPIVKVGAMVMFGVGTLTVTTSVVRMVYLQPLLRTLDVSWVAAPANVWSFVEVNLFIICGSMPTLRRFFRAIAPKWVGQSSHNSQSKPTQSGSRNPYSQFDVEMDSLSSQQVILPDDKSIVRHTTFEVKSLKA</sequence>
<evidence type="ECO:0000256" key="4">
    <source>
        <dbReference type="ARBA" id="ARBA00023136"/>
    </source>
</evidence>
<reference evidence="9 10" key="1">
    <citation type="journal article" date="2020" name="Phytopathology">
        <title>Genome Sequence Resources of Colletotrichum truncatum, C. plurivorum, C. musicola, and C. sojae: Four Species Pathogenic to Soybean (Glycine max).</title>
        <authorList>
            <person name="Rogerio F."/>
            <person name="Boufleur T.R."/>
            <person name="Ciampi-Guillardi M."/>
            <person name="Sukno S.A."/>
            <person name="Thon M.R."/>
            <person name="Massola Junior N.S."/>
            <person name="Baroncelli R."/>
        </authorList>
    </citation>
    <scope>NUCLEOTIDE SEQUENCE [LARGE SCALE GENOMIC DNA]</scope>
    <source>
        <strain evidence="9 10">LFN0009</strain>
    </source>
</reference>
<accession>A0A8H6IVZ1</accession>
<dbReference type="EMBL" id="WIGN01000294">
    <property type="protein sequence ID" value="KAF6801126.1"/>
    <property type="molecule type" value="Genomic_DNA"/>
</dbReference>
<dbReference type="GO" id="GO:0016020">
    <property type="term" value="C:membrane"/>
    <property type="evidence" value="ECO:0007669"/>
    <property type="project" value="UniProtKB-SubCell"/>
</dbReference>
<feature type="transmembrane region" description="Helical" evidence="7">
    <location>
        <begin position="168"/>
        <end position="190"/>
    </location>
</feature>
<dbReference type="InterPro" id="IPR049326">
    <property type="entry name" value="Rhodopsin_dom_fungi"/>
</dbReference>
<dbReference type="InterPro" id="IPR052337">
    <property type="entry name" value="SAT4-like"/>
</dbReference>
<evidence type="ECO:0000256" key="7">
    <source>
        <dbReference type="SAM" id="Phobius"/>
    </source>
</evidence>
<dbReference type="AlphaFoldDB" id="A0A8H6IVZ1"/>
<comment type="caution">
    <text evidence="9">The sequence shown here is derived from an EMBL/GenBank/DDBJ whole genome shotgun (WGS) entry which is preliminary data.</text>
</comment>
<feature type="transmembrane region" description="Helical" evidence="7">
    <location>
        <begin position="210"/>
        <end position="236"/>
    </location>
</feature>
<evidence type="ECO:0000313" key="9">
    <source>
        <dbReference type="EMBL" id="KAF6801126.1"/>
    </source>
</evidence>
<keyword evidence="10" id="KW-1185">Reference proteome</keyword>
<evidence type="ECO:0000313" key="10">
    <source>
        <dbReference type="Proteomes" id="UP000652219"/>
    </source>
</evidence>
<keyword evidence="2 7" id="KW-0812">Transmembrane</keyword>
<evidence type="ECO:0000256" key="3">
    <source>
        <dbReference type="ARBA" id="ARBA00022989"/>
    </source>
</evidence>
<name>A0A8H6IVZ1_9PEZI</name>
<proteinExistence type="inferred from homology"/>
<keyword evidence="3 7" id="KW-1133">Transmembrane helix</keyword>
<feature type="transmembrane region" description="Helical" evidence="7">
    <location>
        <begin position="131"/>
        <end position="156"/>
    </location>
</feature>
<evidence type="ECO:0000259" key="8">
    <source>
        <dbReference type="Pfam" id="PF20684"/>
    </source>
</evidence>
<dbReference type="PANTHER" id="PTHR33048:SF124">
    <property type="entry name" value="INTEGRAL MEMBRANE PROTEIN"/>
    <property type="match status" value="1"/>
</dbReference>
<feature type="compositionally biased region" description="Polar residues" evidence="6">
    <location>
        <begin position="319"/>
        <end position="338"/>
    </location>
</feature>
<dbReference type="PANTHER" id="PTHR33048">
    <property type="entry name" value="PTH11-LIKE INTEGRAL MEMBRANE PROTEIN (AFU_ORTHOLOGUE AFUA_5G11245)"/>
    <property type="match status" value="1"/>
</dbReference>
<feature type="transmembrane region" description="Helical" evidence="7">
    <location>
        <begin position="35"/>
        <end position="54"/>
    </location>
</feature>